<evidence type="ECO:0000256" key="1">
    <source>
        <dbReference type="ARBA" id="ARBA00007673"/>
    </source>
</evidence>
<dbReference type="EMBL" id="PXYT01000017">
    <property type="protein sequence ID" value="PSR29152.1"/>
    <property type="molecule type" value="Genomic_DNA"/>
</dbReference>
<dbReference type="PANTHER" id="PTHR43709:SF2">
    <property type="entry name" value="DUF453 DOMAIN PROTEIN (AFU_ORTHOLOGUE AFUA_6G00360)"/>
    <property type="match status" value="1"/>
</dbReference>
<gene>
    <name evidence="3" type="ORF">C7B43_09090</name>
</gene>
<name>A0A2T2X3U0_9FIRM</name>
<dbReference type="PANTHER" id="PTHR43709">
    <property type="entry name" value="ACONITATE ISOMERASE-RELATED"/>
    <property type="match status" value="1"/>
</dbReference>
<evidence type="ECO:0000313" key="3">
    <source>
        <dbReference type="EMBL" id="PSR29152.1"/>
    </source>
</evidence>
<reference evidence="3 4" key="1">
    <citation type="journal article" date="2014" name="BMC Genomics">
        <title>Comparison of environmental and isolate Sulfobacillus genomes reveals diverse carbon, sulfur, nitrogen, and hydrogen metabolisms.</title>
        <authorList>
            <person name="Justice N.B."/>
            <person name="Norman A."/>
            <person name="Brown C.T."/>
            <person name="Singh A."/>
            <person name="Thomas B.C."/>
            <person name="Banfield J.F."/>
        </authorList>
    </citation>
    <scope>NUCLEOTIDE SEQUENCE [LARGE SCALE GENOMIC DNA]</scope>
    <source>
        <strain evidence="3">AMDSBA1</strain>
    </source>
</reference>
<proteinExistence type="inferred from homology"/>
<dbReference type="Proteomes" id="UP000242699">
    <property type="component" value="Unassembled WGS sequence"/>
</dbReference>
<organism evidence="3 4">
    <name type="scientific">Sulfobacillus benefaciens</name>
    <dbReference type="NCBI Taxonomy" id="453960"/>
    <lineage>
        <taxon>Bacteria</taxon>
        <taxon>Bacillati</taxon>
        <taxon>Bacillota</taxon>
        <taxon>Clostridia</taxon>
        <taxon>Eubacteriales</taxon>
        <taxon>Clostridiales Family XVII. Incertae Sedis</taxon>
        <taxon>Sulfobacillus</taxon>
    </lineage>
</organism>
<evidence type="ECO:0000313" key="4">
    <source>
        <dbReference type="Proteomes" id="UP000242699"/>
    </source>
</evidence>
<dbReference type="Pfam" id="PF04303">
    <property type="entry name" value="PrpF"/>
    <property type="match status" value="1"/>
</dbReference>
<comment type="similarity">
    <text evidence="1">Belongs to the PrpF family.</text>
</comment>
<dbReference type="InterPro" id="IPR007400">
    <property type="entry name" value="PrpF-like"/>
</dbReference>
<comment type="caution">
    <text evidence="3">The sequence shown here is derived from an EMBL/GenBank/DDBJ whole genome shotgun (WGS) entry which is preliminary data.</text>
</comment>
<dbReference type="AlphaFoldDB" id="A0A2T2X3U0"/>
<evidence type="ECO:0000256" key="2">
    <source>
        <dbReference type="ARBA" id="ARBA00023235"/>
    </source>
</evidence>
<keyword evidence="2 3" id="KW-0413">Isomerase</keyword>
<accession>A0A2T2X3U0</accession>
<dbReference type="GO" id="GO:0016853">
    <property type="term" value="F:isomerase activity"/>
    <property type="evidence" value="ECO:0007669"/>
    <property type="project" value="UniProtKB-KW"/>
</dbReference>
<sequence>MAIEMQMTASLGSAELIPVRCTVMRGGTSKAVFLPAEVVPESASARERFLLALMGSPDPRQIDGLGGADLLTTKVAIIGPSTRKDADLDYTFAQVSVTRPEVYFDMNCGNISSAVGVYAVEQGLIPSQEPLTRIRIHNRNTHTVLLSDVPVKGNHALVEGDCTVDGVPGTGAAVKMDYHLTAGGATGSLLPTGHAQDVIAIEGWGEVRISVVDIANVGFMVSAEDVGLDPSKIPAVPDQDLLRKMDALQRTVAKLLGMAQGQLTPIPVIVAPPHDFETIVGGVAVEADQVDIVSEVIGGQPLTLHKAFPGTTSVTLAVAAKIPGTVAYELARKEDTHTVRIGHPSGRMEVGVRVSSSSSHDGSVVVDEASYLRTARLLMDGITYLRRSRL</sequence>
<dbReference type="SUPFAM" id="SSF54506">
    <property type="entry name" value="Diaminopimelate epimerase-like"/>
    <property type="match status" value="2"/>
</dbReference>
<protein>
    <submittedName>
        <fullName evidence="3">3-methylitaconate isomerase</fullName>
    </submittedName>
</protein>
<dbReference type="Gene3D" id="3.10.310.10">
    <property type="entry name" value="Diaminopimelate Epimerase, Chain A, domain 1"/>
    <property type="match status" value="2"/>
</dbReference>